<gene>
    <name evidence="2" type="ORF">ACH5RR_037540</name>
</gene>
<evidence type="ECO:0000313" key="3">
    <source>
        <dbReference type="Proteomes" id="UP001630127"/>
    </source>
</evidence>
<sequence length="107" mass="11948">MDSMNTQVSGKVGGKSSSTAKIDNTFSIGLWTRSKSKVVAPMADLVGNDRTRTQTIITLGPRKDESSEYKKLVSILEDCQYLLEKHLVMKLSLPWDQGRMKVLNTRS</sequence>
<dbReference type="Proteomes" id="UP001630127">
    <property type="component" value="Unassembled WGS sequence"/>
</dbReference>
<comment type="caution">
    <text evidence="2">The sequence shown here is derived from an EMBL/GenBank/DDBJ whole genome shotgun (WGS) entry which is preliminary data.</text>
</comment>
<organism evidence="2 3">
    <name type="scientific">Cinchona calisaya</name>
    <dbReference type="NCBI Taxonomy" id="153742"/>
    <lineage>
        <taxon>Eukaryota</taxon>
        <taxon>Viridiplantae</taxon>
        <taxon>Streptophyta</taxon>
        <taxon>Embryophyta</taxon>
        <taxon>Tracheophyta</taxon>
        <taxon>Spermatophyta</taxon>
        <taxon>Magnoliopsida</taxon>
        <taxon>eudicotyledons</taxon>
        <taxon>Gunneridae</taxon>
        <taxon>Pentapetalae</taxon>
        <taxon>asterids</taxon>
        <taxon>lamiids</taxon>
        <taxon>Gentianales</taxon>
        <taxon>Rubiaceae</taxon>
        <taxon>Cinchonoideae</taxon>
        <taxon>Cinchoneae</taxon>
        <taxon>Cinchona</taxon>
    </lineage>
</organism>
<keyword evidence="3" id="KW-1185">Reference proteome</keyword>
<protein>
    <submittedName>
        <fullName evidence="2">Uncharacterized protein</fullName>
    </submittedName>
</protein>
<name>A0ABD2Y6H9_9GENT</name>
<feature type="region of interest" description="Disordered" evidence="1">
    <location>
        <begin position="1"/>
        <end position="20"/>
    </location>
</feature>
<reference evidence="2 3" key="1">
    <citation type="submission" date="2024-11" db="EMBL/GenBank/DDBJ databases">
        <title>A near-complete genome assembly of Cinchona calisaya.</title>
        <authorList>
            <person name="Lian D.C."/>
            <person name="Zhao X.W."/>
            <person name="Wei L."/>
        </authorList>
    </citation>
    <scope>NUCLEOTIDE SEQUENCE [LARGE SCALE GENOMIC DNA]</scope>
    <source>
        <tissue evidence="2">Nenye</tissue>
    </source>
</reference>
<evidence type="ECO:0000313" key="2">
    <source>
        <dbReference type="EMBL" id="KAL3503091.1"/>
    </source>
</evidence>
<feature type="compositionally biased region" description="Low complexity" evidence="1">
    <location>
        <begin position="8"/>
        <end position="18"/>
    </location>
</feature>
<dbReference type="AlphaFoldDB" id="A0ABD2Y6H9"/>
<dbReference type="EMBL" id="JBJUIK010000015">
    <property type="protein sequence ID" value="KAL3503091.1"/>
    <property type="molecule type" value="Genomic_DNA"/>
</dbReference>
<proteinExistence type="predicted"/>
<accession>A0ABD2Y6H9</accession>
<evidence type="ECO:0000256" key="1">
    <source>
        <dbReference type="SAM" id="MobiDB-lite"/>
    </source>
</evidence>